<evidence type="ECO:0000259" key="1">
    <source>
        <dbReference type="Pfam" id="PF09359"/>
    </source>
</evidence>
<dbReference type="Gene3D" id="3.20.100.30">
    <property type="entry name" value="VTC, catalytic tunnel domain"/>
    <property type="match status" value="1"/>
</dbReference>
<dbReference type="EMBL" id="ACXX02000008">
    <property type="protein sequence ID" value="EGD47321.1"/>
    <property type="molecule type" value="Genomic_DNA"/>
</dbReference>
<reference evidence="2" key="2">
    <citation type="submission" date="2011-01" db="EMBL/GenBank/DDBJ databases">
        <title>The Non-contiguous Finished genome of Clostridium papyrosolvens.</title>
        <authorList>
            <person name="Lucas S."/>
            <person name="Copeland A."/>
            <person name="Lapidus A."/>
            <person name="Cheng J.-F."/>
            <person name="Goodwin L."/>
            <person name="Pitluck S."/>
            <person name="Misra M."/>
            <person name="Chertkov O."/>
            <person name="Detter J.C."/>
            <person name="Han C."/>
            <person name="Tapia R."/>
            <person name="Land M."/>
            <person name="Hauser L."/>
            <person name="Kyrpides N."/>
            <person name="Ivanova N."/>
            <person name="Pagani I."/>
            <person name="Mouttaki H."/>
            <person name="He Z."/>
            <person name="Zhou J."/>
            <person name="Hemme C.L."/>
            <person name="Woyke T."/>
        </authorList>
    </citation>
    <scope>NUCLEOTIDE SEQUENCE [LARGE SCALE GENOMIC DNA]</scope>
    <source>
        <strain evidence="2">DSM 2782</strain>
    </source>
</reference>
<reference evidence="2" key="1">
    <citation type="submission" date="2009-07" db="EMBL/GenBank/DDBJ databases">
        <authorList>
            <consortium name="US DOE Joint Genome Institute (JGI-PGF)"/>
            <person name="Lucas S."/>
            <person name="Copeland A."/>
            <person name="Lapidus A."/>
            <person name="Glavina del Rio T."/>
            <person name="Tice H."/>
            <person name="Bruce D."/>
            <person name="Goodwin L."/>
            <person name="Pitluck S."/>
            <person name="Larimer F."/>
            <person name="Land M.L."/>
            <person name="Mouttaki H."/>
            <person name="He Z."/>
            <person name="Zhou J."/>
            <person name="Hemme C.L."/>
        </authorList>
    </citation>
    <scope>NUCLEOTIDE SEQUENCE [LARGE SCALE GENOMIC DNA]</scope>
    <source>
        <strain evidence="2">DSM 2782</strain>
    </source>
</reference>
<dbReference type="RefSeq" id="WP_004619708.1">
    <property type="nucleotide sequence ID" value="NZ_ACXX02000008.1"/>
</dbReference>
<dbReference type="OrthoDB" id="9784042at2"/>
<accession>F1TE81</accession>
<comment type="caution">
    <text evidence="2">The sequence shown here is derived from an EMBL/GenBank/DDBJ whole genome shotgun (WGS) entry which is preliminary data.</text>
</comment>
<dbReference type="CDD" id="cd07750">
    <property type="entry name" value="PolyPPase_VTC_like"/>
    <property type="match status" value="1"/>
</dbReference>
<organism evidence="2 3">
    <name type="scientific">Ruminiclostridium papyrosolvens DSM 2782</name>
    <dbReference type="NCBI Taxonomy" id="588581"/>
    <lineage>
        <taxon>Bacteria</taxon>
        <taxon>Bacillati</taxon>
        <taxon>Bacillota</taxon>
        <taxon>Clostridia</taxon>
        <taxon>Eubacteriales</taxon>
        <taxon>Oscillospiraceae</taxon>
        <taxon>Ruminiclostridium</taxon>
    </lineage>
</organism>
<dbReference type="STRING" id="588581.Cpap_1904"/>
<dbReference type="Pfam" id="PF09359">
    <property type="entry name" value="VTC"/>
    <property type="match status" value="1"/>
</dbReference>
<dbReference type="GO" id="GO:0006799">
    <property type="term" value="P:polyphosphate biosynthetic process"/>
    <property type="evidence" value="ECO:0007669"/>
    <property type="project" value="UniProtKB-ARBA"/>
</dbReference>
<evidence type="ECO:0000313" key="2">
    <source>
        <dbReference type="EMBL" id="EGD47321.1"/>
    </source>
</evidence>
<dbReference type="InterPro" id="IPR018966">
    <property type="entry name" value="VTC_domain"/>
</dbReference>
<dbReference type="Proteomes" id="UP000003860">
    <property type="component" value="Unassembled WGS sequence"/>
</dbReference>
<name>F1TE81_9FIRM</name>
<dbReference type="AlphaFoldDB" id="F1TE81"/>
<protein>
    <submittedName>
        <fullName evidence="2">VTC domain protein</fullName>
    </submittedName>
</protein>
<dbReference type="eggNOG" id="COG5036">
    <property type="taxonomic scope" value="Bacteria"/>
</dbReference>
<evidence type="ECO:0000313" key="3">
    <source>
        <dbReference type="Proteomes" id="UP000003860"/>
    </source>
</evidence>
<dbReference type="InterPro" id="IPR042267">
    <property type="entry name" value="VTC_sf"/>
</dbReference>
<gene>
    <name evidence="2" type="ORF">Cpap_1904</name>
</gene>
<sequence length="228" mass="26967">MEKLKLRHEIKHEISISDYIALRNRLKFIAQKDSNTDERGRYRIRSLYFDNADDKALKEKILGLNNREKFRIRYYNGDIRYIKLEKKGKINGLCYKRYTPLTVGQCEQIINGDIKWMRFSENSLLVELYAKMNFQQLRPRTLVDYIREPYIYKPGNVRVTFDSGITTGLNSKELFNQQTAAMNSHAVKKIIMEVKFDEFLPEIIRDIIQLGQRQNSAFSKYAACRIFG</sequence>
<keyword evidence="3" id="KW-1185">Reference proteome</keyword>
<feature type="domain" description="VTC" evidence="1">
    <location>
        <begin position="7"/>
        <end position="224"/>
    </location>
</feature>
<proteinExistence type="predicted"/>